<evidence type="ECO:0000313" key="3">
    <source>
        <dbReference type="Proteomes" id="UP000682739"/>
    </source>
</evidence>
<dbReference type="RefSeq" id="WP_208830632.1">
    <property type="nucleotide sequence ID" value="NZ_CP072110.1"/>
</dbReference>
<feature type="region of interest" description="Disordered" evidence="1">
    <location>
        <begin position="222"/>
        <end position="241"/>
    </location>
</feature>
<dbReference type="Proteomes" id="UP000682739">
    <property type="component" value="Chromosome"/>
</dbReference>
<dbReference type="AlphaFoldDB" id="A0A975D9D4"/>
<evidence type="ECO:0000256" key="1">
    <source>
        <dbReference type="SAM" id="MobiDB-lite"/>
    </source>
</evidence>
<gene>
    <name evidence="2" type="ORF">J1N51_09185</name>
</gene>
<dbReference type="KEGG" id="psym:J1N51_09185"/>
<organism evidence="2 3">
    <name type="scientific">Psychrosphaera ytuae</name>
    <dbReference type="NCBI Taxonomy" id="2820710"/>
    <lineage>
        <taxon>Bacteria</taxon>
        <taxon>Pseudomonadati</taxon>
        <taxon>Pseudomonadota</taxon>
        <taxon>Gammaproteobacteria</taxon>
        <taxon>Alteromonadales</taxon>
        <taxon>Pseudoalteromonadaceae</taxon>
        <taxon>Psychrosphaera</taxon>
    </lineage>
</organism>
<reference evidence="2" key="1">
    <citation type="submission" date="2021-03" db="EMBL/GenBank/DDBJ databases">
        <title>Description of Psychrosphaera ytuae sp. nov. isolated from deep sea sediment of South China Sea.</title>
        <authorList>
            <person name="Zhang J."/>
            <person name="Xu X.-D."/>
        </authorList>
    </citation>
    <scope>NUCLEOTIDE SEQUENCE</scope>
    <source>
        <strain evidence="2">MTZ26</strain>
    </source>
</reference>
<sequence length="241" mass="28072">MPHNESVNLEGLFYAWLAGESLSKEQLNLLKNDSEWAERMQVAENMKFHNQQFESSVKTPEWDRVSTYTRSVVNQQKGWLQTTLVPSLAMTFSVFACVVMLFDINLVKQEGQWQVLTGSDYREQWQQEQQAAITTQINHQLDQKLNDWYVQSSAHITNTFDKLETRQAENTTRLANYLLESSRAERQQDIQRVVHLLQSQQSEDLAYLEDEINRLQYQFRSANESRPSLSTSPVPYAVSDE</sequence>
<name>A0A975D9D4_9GAMM</name>
<keyword evidence="3" id="KW-1185">Reference proteome</keyword>
<feature type="compositionally biased region" description="Polar residues" evidence="1">
    <location>
        <begin position="222"/>
        <end position="233"/>
    </location>
</feature>
<dbReference type="EMBL" id="CP072110">
    <property type="protein sequence ID" value="QTH62932.1"/>
    <property type="molecule type" value="Genomic_DNA"/>
</dbReference>
<evidence type="ECO:0000313" key="2">
    <source>
        <dbReference type="EMBL" id="QTH62932.1"/>
    </source>
</evidence>
<proteinExistence type="predicted"/>
<accession>A0A975D9D4</accession>
<protein>
    <submittedName>
        <fullName evidence="2">Uncharacterized protein</fullName>
    </submittedName>
</protein>